<dbReference type="PANTHER" id="PTHR32179">
    <property type="entry name" value="NICOTINATE-NUCLEOTIDE PYROPHOSPHORYLASE [CARBOXYLATING]"/>
    <property type="match status" value="1"/>
</dbReference>
<dbReference type="InterPro" id="IPR027277">
    <property type="entry name" value="NadC/ModD"/>
</dbReference>
<protein>
    <recommendedName>
        <fullName evidence="4">nicotinate-nucleotide diphosphorylase (carboxylating)</fullName>
        <ecNumber evidence="4">2.4.2.19</ecNumber>
    </recommendedName>
    <alternativeName>
        <fullName evidence="8">Quinolinate phosphoribosyltransferase [decarboxylating]</fullName>
    </alternativeName>
</protein>
<feature type="domain" description="Quinolinate phosphoribosyl transferase C-terminal" evidence="11">
    <location>
        <begin position="117"/>
        <end position="283"/>
    </location>
</feature>
<comment type="pathway">
    <text evidence="2">Cofactor biosynthesis; NAD(+) biosynthesis; nicotinate D-ribonucleotide from quinolinate: step 1/1.</text>
</comment>
<evidence type="ECO:0000256" key="3">
    <source>
        <dbReference type="ARBA" id="ARBA00009400"/>
    </source>
</evidence>
<accession>A0A367ZQL7</accession>
<feature type="binding site" evidence="10">
    <location>
        <begin position="138"/>
        <end position="140"/>
    </location>
    <ligand>
        <name>substrate</name>
    </ligand>
</feature>
<dbReference type="CDD" id="cd01572">
    <property type="entry name" value="QPRTase"/>
    <property type="match status" value="1"/>
</dbReference>
<dbReference type="InterPro" id="IPR002638">
    <property type="entry name" value="Quinolinate_PRibosylTrfase_C"/>
</dbReference>
<evidence type="ECO:0000256" key="2">
    <source>
        <dbReference type="ARBA" id="ARBA00004893"/>
    </source>
</evidence>
<keyword evidence="6 9" id="KW-0328">Glycosyltransferase</keyword>
<comment type="caution">
    <text evidence="13">The sequence shown here is derived from an EMBL/GenBank/DDBJ whole genome shotgun (WGS) entry which is preliminary data.</text>
</comment>
<dbReference type="InterPro" id="IPR013785">
    <property type="entry name" value="Aldolase_TIM"/>
</dbReference>
<dbReference type="InterPro" id="IPR004393">
    <property type="entry name" value="NadC"/>
</dbReference>
<evidence type="ECO:0000256" key="5">
    <source>
        <dbReference type="ARBA" id="ARBA00022642"/>
    </source>
</evidence>
<dbReference type="AlphaFoldDB" id="A0A367ZQL7"/>
<dbReference type="GO" id="GO:0034213">
    <property type="term" value="P:quinolinate catabolic process"/>
    <property type="evidence" value="ECO:0007669"/>
    <property type="project" value="TreeGrafter"/>
</dbReference>
<feature type="binding site" evidence="10">
    <location>
        <position position="224"/>
    </location>
    <ligand>
        <name>substrate</name>
    </ligand>
</feature>
<evidence type="ECO:0000256" key="9">
    <source>
        <dbReference type="PIRNR" id="PIRNR006250"/>
    </source>
</evidence>
<feature type="binding site" evidence="10">
    <location>
        <begin position="268"/>
        <end position="270"/>
    </location>
    <ligand>
        <name>substrate</name>
    </ligand>
</feature>
<evidence type="ECO:0000256" key="10">
    <source>
        <dbReference type="PIRSR" id="PIRSR006250-1"/>
    </source>
</evidence>
<dbReference type="Gene3D" id="3.90.1170.20">
    <property type="entry name" value="Quinolinate phosphoribosyl transferase, N-terminal domain"/>
    <property type="match status" value="1"/>
</dbReference>
<dbReference type="PANTHER" id="PTHR32179:SF3">
    <property type="entry name" value="NICOTINATE-NUCLEOTIDE PYROPHOSPHORYLASE [CARBOXYLATING]"/>
    <property type="match status" value="1"/>
</dbReference>
<dbReference type="Pfam" id="PF01729">
    <property type="entry name" value="QRPTase_C"/>
    <property type="match status" value="1"/>
</dbReference>
<dbReference type="SUPFAM" id="SSF51690">
    <property type="entry name" value="Nicotinate/Quinolinate PRTase C-terminal domain-like"/>
    <property type="match status" value="1"/>
</dbReference>
<organism evidence="13 14">
    <name type="scientific">Candidatus Ozemobacter sibiricus</name>
    <dbReference type="NCBI Taxonomy" id="2268124"/>
    <lineage>
        <taxon>Bacteria</taxon>
        <taxon>Candidatus Ozemobacteria</taxon>
        <taxon>Candidatus Ozemobacterales</taxon>
        <taxon>Candidatus Ozemobacteraceae</taxon>
        <taxon>Candidatus Ozemobacter</taxon>
    </lineage>
</organism>
<keyword evidence="5" id="KW-0662">Pyridine nucleotide biosynthesis</keyword>
<feature type="binding site" evidence="10">
    <location>
        <position position="172"/>
    </location>
    <ligand>
        <name>substrate</name>
    </ligand>
</feature>
<feature type="binding site" evidence="10">
    <location>
        <begin position="247"/>
        <end position="249"/>
    </location>
    <ligand>
        <name>substrate</name>
    </ligand>
</feature>
<sequence length="287" mass="30388">MRETIRRALREDLGPAWRDLSTEALGPARERPAIGEVLVKADGVLCGIGVIGPVIELVEAASVSTFRQAFPTTIEPLAVDGDRVGAGTVVARLRGPVCTLLTAERTLLNLMQRLSGIATLTRRFVDAVAGTRARILDTRKTTPGLRSLEKTAVRTGGGVNHRFGLYDMVMLKDNHLTAMGGDIALAVAEARRRSGPAVRIEVETATLEQVRAAVAAGADLIMLDNMPPALMRQCVAEVAGRVPLEASGGITLETVRAVAETGVDYISVGALTHSAPALDISMKIRLA</sequence>
<comment type="function">
    <text evidence="1">Involved in the catabolism of quinolinic acid (QA).</text>
</comment>
<dbReference type="SUPFAM" id="SSF54675">
    <property type="entry name" value="Nicotinate/Quinolinate PRTase N-terminal domain-like"/>
    <property type="match status" value="1"/>
</dbReference>
<evidence type="ECO:0000256" key="7">
    <source>
        <dbReference type="ARBA" id="ARBA00022679"/>
    </source>
</evidence>
<dbReference type="InterPro" id="IPR037128">
    <property type="entry name" value="Quinolinate_PRibosylTase_N_sf"/>
</dbReference>
<keyword evidence="7 9" id="KW-0808">Transferase</keyword>
<gene>
    <name evidence="13" type="ORF">OZSIB_4113</name>
</gene>
<dbReference type="EMBL" id="QOQW01000011">
    <property type="protein sequence ID" value="RCK79641.1"/>
    <property type="molecule type" value="Genomic_DNA"/>
</dbReference>
<dbReference type="NCBIfam" id="TIGR00078">
    <property type="entry name" value="nadC"/>
    <property type="match status" value="1"/>
</dbReference>
<dbReference type="EC" id="2.4.2.19" evidence="4"/>
<evidence type="ECO:0000256" key="8">
    <source>
        <dbReference type="ARBA" id="ARBA00033102"/>
    </source>
</evidence>
<dbReference type="PIRSF" id="PIRSF006250">
    <property type="entry name" value="NadC_ModD"/>
    <property type="match status" value="1"/>
</dbReference>
<dbReference type="Gene3D" id="3.20.20.70">
    <property type="entry name" value="Aldolase class I"/>
    <property type="match status" value="1"/>
</dbReference>
<dbReference type="Pfam" id="PF02749">
    <property type="entry name" value="QRPTase_N"/>
    <property type="match status" value="1"/>
</dbReference>
<evidence type="ECO:0000259" key="11">
    <source>
        <dbReference type="Pfam" id="PF01729"/>
    </source>
</evidence>
<dbReference type="GO" id="GO:0009435">
    <property type="term" value="P:NAD+ biosynthetic process"/>
    <property type="evidence" value="ECO:0007669"/>
    <property type="project" value="UniProtKB-UniPathway"/>
</dbReference>
<reference evidence="13 14" key="1">
    <citation type="submission" date="2018-05" db="EMBL/GenBank/DDBJ databases">
        <title>A metagenomic window into the 2 km-deep terrestrial subsurface aquifer revealed taxonomically and functionally diverse microbial community comprising novel uncultured bacterial lineages.</title>
        <authorList>
            <person name="Kadnikov V.V."/>
            <person name="Mardanov A.V."/>
            <person name="Beletsky A.V."/>
            <person name="Banks D."/>
            <person name="Pimenov N.V."/>
            <person name="Frank Y.A."/>
            <person name="Karnachuk O.V."/>
            <person name="Ravin N.V."/>
        </authorList>
    </citation>
    <scope>NUCLEOTIDE SEQUENCE [LARGE SCALE GENOMIC DNA]</scope>
    <source>
        <strain evidence="13">BY5</strain>
    </source>
</reference>
<dbReference type="Proteomes" id="UP000252355">
    <property type="component" value="Unassembled WGS sequence"/>
</dbReference>
<evidence type="ECO:0000256" key="1">
    <source>
        <dbReference type="ARBA" id="ARBA00003237"/>
    </source>
</evidence>
<evidence type="ECO:0000256" key="4">
    <source>
        <dbReference type="ARBA" id="ARBA00011944"/>
    </source>
</evidence>
<name>A0A367ZQL7_9BACT</name>
<feature type="binding site" evidence="10">
    <location>
        <position position="162"/>
    </location>
    <ligand>
        <name>substrate</name>
    </ligand>
</feature>
<evidence type="ECO:0000313" key="13">
    <source>
        <dbReference type="EMBL" id="RCK79641.1"/>
    </source>
</evidence>
<dbReference type="FunFam" id="3.20.20.70:FF:000030">
    <property type="entry name" value="Nicotinate-nucleotide pyrophosphorylase, carboxylating"/>
    <property type="match status" value="1"/>
</dbReference>
<feature type="binding site" evidence="10">
    <location>
        <position position="105"/>
    </location>
    <ligand>
        <name>substrate</name>
    </ligand>
</feature>
<dbReference type="GO" id="GO:0004514">
    <property type="term" value="F:nicotinate-nucleotide diphosphorylase (carboxylating) activity"/>
    <property type="evidence" value="ECO:0007669"/>
    <property type="project" value="UniProtKB-EC"/>
</dbReference>
<evidence type="ECO:0000259" key="12">
    <source>
        <dbReference type="Pfam" id="PF02749"/>
    </source>
</evidence>
<feature type="domain" description="Quinolinate phosphoribosyl transferase N-terminal" evidence="12">
    <location>
        <begin position="19"/>
        <end position="115"/>
    </location>
</feature>
<dbReference type="UniPathway" id="UPA00253">
    <property type="reaction ID" value="UER00331"/>
</dbReference>
<feature type="binding site" evidence="10">
    <location>
        <position position="203"/>
    </location>
    <ligand>
        <name>substrate</name>
    </ligand>
</feature>
<evidence type="ECO:0000313" key="14">
    <source>
        <dbReference type="Proteomes" id="UP000252355"/>
    </source>
</evidence>
<dbReference type="GO" id="GO:0005737">
    <property type="term" value="C:cytoplasm"/>
    <property type="evidence" value="ECO:0007669"/>
    <property type="project" value="TreeGrafter"/>
</dbReference>
<dbReference type="InterPro" id="IPR022412">
    <property type="entry name" value="Quinolinate_PRibosylTrfase_N"/>
</dbReference>
<comment type="similarity">
    <text evidence="3 9">Belongs to the NadC/ModD family.</text>
</comment>
<evidence type="ECO:0000256" key="6">
    <source>
        <dbReference type="ARBA" id="ARBA00022676"/>
    </source>
</evidence>
<dbReference type="InterPro" id="IPR036068">
    <property type="entry name" value="Nicotinate_pribotase-like_C"/>
</dbReference>
<proteinExistence type="inferred from homology"/>